<feature type="compositionally biased region" description="Basic and acidic residues" evidence="1">
    <location>
        <begin position="1"/>
        <end position="10"/>
    </location>
</feature>
<sequence length="160" mass="18460">MAEAEERKAAYDLGSHRNSLRTENEASQRKSGNKGRVARDANRIRGKDLNRTRLEPIDDAERLGELMNKVFSYFAFPLLLLHAQCYNIMMRILDLSKPTIVLHILQAYLMDPVNALEMMQVIGKIFDLATTRPTKLLDSLLRKVPDDEFKGFERAFEDEF</sequence>
<gene>
    <name evidence="2" type="ORF">C8034_v000600</name>
</gene>
<evidence type="ECO:0000256" key="1">
    <source>
        <dbReference type="SAM" id="MobiDB-lite"/>
    </source>
</evidence>
<dbReference type="AlphaFoldDB" id="A0A4R8TG05"/>
<proteinExistence type="predicted"/>
<accession>A0A4R8TG05</accession>
<comment type="caution">
    <text evidence="2">The sequence shown here is derived from an EMBL/GenBank/DDBJ whole genome shotgun (WGS) entry which is preliminary data.</text>
</comment>
<keyword evidence="3" id="KW-1185">Reference proteome</keyword>
<feature type="region of interest" description="Disordered" evidence="1">
    <location>
        <begin position="1"/>
        <end position="42"/>
    </location>
</feature>
<dbReference type="Proteomes" id="UP000295604">
    <property type="component" value="Unassembled WGS sequence"/>
</dbReference>
<evidence type="ECO:0000313" key="3">
    <source>
        <dbReference type="Proteomes" id="UP000295604"/>
    </source>
</evidence>
<reference evidence="2 3" key="1">
    <citation type="submission" date="2018-11" db="EMBL/GenBank/DDBJ databases">
        <title>Genome sequence and assembly of Colletotrichum sidae.</title>
        <authorList>
            <person name="Gan P."/>
            <person name="Shirasu K."/>
        </authorList>
    </citation>
    <scope>NUCLEOTIDE SEQUENCE [LARGE SCALE GENOMIC DNA]</scope>
    <source>
        <strain evidence="2 3">CBS 518.97</strain>
    </source>
</reference>
<dbReference type="EMBL" id="QAPF01000091">
    <property type="protein sequence ID" value="TEA17228.1"/>
    <property type="molecule type" value="Genomic_DNA"/>
</dbReference>
<evidence type="ECO:0000313" key="2">
    <source>
        <dbReference type="EMBL" id="TEA17228.1"/>
    </source>
</evidence>
<name>A0A4R8TG05_9PEZI</name>
<organism evidence="2 3">
    <name type="scientific">Colletotrichum sidae</name>
    <dbReference type="NCBI Taxonomy" id="1347389"/>
    <lineage>
        <taxon>Eukaryota</taxon>
        <taxon>Fungi</taxon>
        <taxon>Dikarya</taxon>
        <taxon>Ascomycota</taxon>
        <taxon>Pezizomycotina</taxon>
        <taxon>Sordariomycetes</taxon>
        <taxon>Hypocreomycetidae</taxon>
        <taxon>Glomerellales</taxon>
        <taxon>Glomerellaceae</taxon>
        <taxon>Colletotrichum</taxon>
        <taxon>Colletotrichum orbiculare species complex</taxon>
    </lineage>
</organism>
<protein>
    <submittedName>
        <fullName evidence="2">Uncharacterized protein</fullName>
    </submittedName>
</protein>